<sequence>MRRCNLTKVFHKNKESKAWRELEVFLTDYNPDFDSKQLLMCRHSKCFQTVFRLGTYTAKVLIYNSLKACKGTVFYLPLPLEKTMKTLGEAKDFRSKNLPDPEL</sequence>
<dbReference type="AlphaFoldDB" id="A0A1X7T736"/>
<dbReference type="InParanoid" id="A0A1X7T736"/>
<protein>
    <submittedName>
        <fullName evidence="1">Uncharacterized protein</fullName>
    </submittedName>
</protein>
<dbReference type="OrthoDB" id="416437at2759"/>
<name>A0A1X7T736_AMPQE</name>
<reference evidence="1" key="1">
    <citation type="submission" date="2017-05" db="UniProtKB">
        <authorList>
            <consortium name="EnsemblMetazoa"/>
        </authorList>
    </citation>
    <scope>IDENTIFICATION</scope>
</reference>
<dbReference type="EnsemblMetazoa" id="Aqu2.1.10333_001">
    <property type="protein sequence ID" value="Aqu2.1.10333_001"/>
    <property type="gene ID" value="Aqu2.1.10333"/>
</dbReference>
<proteinExistence type="predicted"/>
<accession>A0A1X7T736</accession>
<organism evidence="1">
    <name type="scientific">Amphimedon queenslandica</name>
    <name type="common">Sponge</name>
    <dbReference type="NCBI Taxonomy" id="400682"/>
    <lineage>
        <taxon>Eukaryota</taxon>
        <taxon>Metazoa</taxon>
        <taxon>Porifera</taxon>
        <taxon>Demospongiae</taxon>
        <taxon>Heteroscleromorpha</taxon>
        <taxon>Haplosclerida</taxon>
        <taxon>Niphatidae</taxon>
        <taxon>Amphimedon</taxon>
    </lineage>
</organism>
<evidence type="ECO:0000313" key="1">
    <source>
        <dbReference type="EnsemblMetazoa" id="Aqu2.1.10333_001"/>
    </source>
</evidence>